<proteinExistence type="predicted"/>
<protein>
    <submittedName>
        <fullName evidence="2">Methyltransferase type 11</fullName>
    </submittedName>
</protein>
<keyword evidence="2" id="KW-0489">Methyltransferase</keyword>
<dbReference type="GO" id="GO:0032259">
    <property type="term" value="P:methylation"/>
    <property type="evidence" value="ECO:0007669"/>
    <property type="project" value="UniProtKB-KW"/>
</dbReference>
<dbReference type="CDD" id="cd02440">
    <property type="entry name" value="AdoMet_MTases"/>
    <property type="match status" value="1"/>
</dbReference>
<reference evidence="2 3" key="1">
    <citation type="journal article" date="2012" name="Environ. Microbiol.">
        <title>The genome sequence of Desulfatibacillum alkenivorans AK-01: a blueprint for anaerobic alkane oxidation.</title>
        <authorList>
            <person name="Callaghan A.V."/>
            <person name="Morris B.E."/>
            <person name="Pereira I.A."/>
            <person name="McInerney M.J."/>
            <person name="Austin R.N."/>
            <person name="Groves J.T."/>
            <person name="Kukor J.J."/>
            <person name="Suflita J.M."/>
            <person name="Young L.Y."/>
            <person name="Zylstra G.J."/>
            <person name="Wawrik B."/>
        </authorList>
    </citation>
    <scope>NUCLEOTIDE SEQUENCE [LARGE SCALE GENOMIC DNA]</scope>
    <source>
        <strain evidence="2 3">AK-01</strain>
    </source>
</reference>
<dbReference type="PANTHER" id="PTHR43591">
    <property type="entry name" value="METHYLTRANSFERASE"/>
    <property type="match status" value="1"/>
</dbReference>
<accession>B8FDZ3</accession>
<dbReference type="eggNOG" id="COG2226">
    <property type="taxonomic scope" value="Bacteria"/>
</dbReference>
<dbReference type="RefSeq" id="WP_015949811.1">
    <property type="nucleotide sequence ID" value="NC_011768.1"/>
</dbReference>
<organism evidence="2 3">
    <name type="scientific">Desulfatibacillum aliphaticivorans</name>
    <dbReference type="NCBI Taxonomy" id="218208"/>
    <lineage>
        <taxon>Bacteria</taxon>
        <taxon>Pseudomonadati</taxon>
        <taxon>Thermodesulfobacteriota</taxon>
        <taxon>Desulfobacteria</taxon>
        <taxon>Desulfobacterales</taxon>
        <taxon>Desulfatibacillaceae</taxon>
        <taxon>Desulfatibacillum</taxon>
    </lineage>
</organism>
<dbReference type="Pfam" id="PF08241">
    <property type="entry name" value="Methyltransf_11"/>
    <property type="match status" value="1"/>
</dbReference>
<feature type="domain" description="Methyltransferase type 11" evidence="1">
    <location>
        <begin position="52"/>
        <end position="147"/>
    </location>
</feature>
<dbReference type="KEGG" id="dal:Dalk_5103"/>
<dbReference type="InterPro" id="IPR029063">
    <property type="entry name" value="SAM-dependent_MTases_sf"/>
</dbReference>
<dbReference type="EMBL" id="CP001322">
    <property type="protein sequence ID" value="ACL06774.1"/>
    <property type="molecule type" value="Genomic_DNA"/>
</dbReference>
<dbReference type="GO" id="GO:0008757">
    <property type="term" value="F:S-adenosylmethionine-dependent methyltransferase activity"/>
    <property type="evidence" value="ECO:0007669"/>
    <property type="project" value="InterPro"/>
</dbReference>
<gene>
    <name evidence="2" type="ordered locus">Dalk_5103</name>
</gene>
<evidence type="ECO:0000259" key="1">
    <source>
        <dbReference type="Pfam" id="PF08241"/>
    </source>
</evidence>
<dbReference type="Gene3D" id="3.40.50.150">
    <property type="entry name" value="Vaccinia Virus protein VP39"/>
    <property type="match status" value="1"/>
</dbReference>
<dbReference type="Proteomes" id="UP000000739">
    <property type="component" value="Chromosome"/>
</dbReference>
<dbReference type="SUPFAM" id="SSF53335">
    <property type="entry name" value="S-adenosyl-L-methionine-dependent methyltransferases"/>
    <property type="match status" value="1"/>
</dbReference>
<evidence type="ECO:0000313" key="3">
    <source>
        <dbReference type="Proteomes" id="UP000000739"/>
    </source>
</evidence>
<name>B8FDZ3_DESAL</name>
<dbReference type="HOGENOM" id="CLU_081534_1_2_7"/>
<sequence length="201" mass="22218">MSGILSKIWDATARIPSGRIGRLMYKDPKGHYPGFRLVLEKLEIAPNDVFCEVGCGGGALLKMALEKASRAAGLDLSPDMAALARKQNREAMESGRLEVLEGDAENLPWDDGSFTCLAAANVFFFLPRPDAALREFYRVLAPGGRMAVITHPAGRGRWIAERMGMHLYTNEQMQDMALEAGFTQVECTTRKRVHQICFAVK</sequence>
<keyword evidence="2" id="KW-0808">Transferase</keyword>
<dbReference type="InterPro" id="IPR013216">
    <property type="entry name" value="Methyltransf_11"/>
</dbReference>
<dbReference type="AlphaFoldDB" id="B8FDZ3"/>
<evidence type="ECO:0000313" key="2">
    <source>
        <dbReference type="EMBL" id="ACL06774.1"/>
    </source>
</evidence>
<keyword evidence="3" id="KW-1185">Reference proteome</keyword>